<dbReference type="Proteomes" id="UP001592582">
    <property type="component" value="Unassembled WGS sequence"/>
</dbReference>
<reference evidence="1 2" key="1">
    <citation type="submission" date="2024-09" db="EMBL/GenBank/DDBJ databases">
        <authorList>
            <person name="Lee S.D."/>
        </authorList>
    </citation>
    <scope>NUCLEOTIDE SEQUENCE [LARGE SCALE GENOMIC DNA]</scope>
    <source>
        <strain evidence="1 2">N1-1</strain>
    </source>
</reference>
<name>A0ABV6V9W7_9ACTN</name>
<proteinExistence type="predicted"/>
<protein>
    <submittedName>
        <fullName evidence="1">Uncharacterized protein</fullName>
    </submittedName>
</protein>
<organism evidence="1 2">
    <name type="scientific">Streptacidiphilus alkalitolerans</name>
    <dbReference type="NCBI Taxonomy" id="3342712"/>
    <lineage>
        <taxon>Bacteria</taxon>
        <taxon>Bacillati</taxon>
        <taxon>Actinomycetota</taxon>
        <taxon>Actinomycetes</taxon>
        <taxon>Kitasatosporales</taxon>
        <taxon>Streptomycetaceae</taxon>
        <taxon>Streptacidiphilus</taxon>
    </lineage>
</organism>
<comment type="caution">
    <text evidence="1">The sequence shown here is derived from an EMBL/GenBank/DDBJ whole genome shotgun (WGS) entry which is preliminary data.</text>
</comment>
<sequence length="83" mass="8745">MTPLTALLVSLATGTALTVLDRYLRRARRAHALAALSGYGKPAPGGAPAPPQALYVLDLSGHELDQLLDAVNRADDDPDPNAW</sequence>
<gene>
    <name evidence="1" type="ORF">ACEZDG_14460</name>
</gene>
<evidence type="ECO:0000313" key="2">
    <source>
        <dbReference type="Proteomes" id="UP001592582"/>
    </source>
</evidence>
<accession>A0ABV6V9W7</accession>
<evidence type="ECO:0000313" key="1">
    <source>
        <dbReference type="EMBL" id="MFC1410468.1"/>
    </source>
</evidence>
<keyword evidence="2" id="KW-1185">Reference proteome</keyword>
<dbReference type="EMBL" id="JBHEZX010000005">
    <property type="protein sequence ID" value="MFC1410468.1"/>
    <property type="molecule type" value="Genomic_DNA"/>
</dbReference>
<dbReference type="RefSeq" id="WP_380508158.1">
    <property type="nucleotide sequence ID" value="NZ_JBHEZX010000005.1"/>
</dbReference>